<feature type="compositionally biased region" description="Polar residues" evidence="1">
    <location>
        <begin position="31"/>
        <end position="43"/>
    </location>
</feature>
<evidence type="ECO:0000313" key="6">
    <source>
        <dbReference type="Proteomes" id="UP000319732"/>
    </source>
</evidence>
<dbReference type="AlphaFoldDB" id="A0A545SKT9"/>
<dbReference type="InterPro" id="IPR024463">
    <property type="entry name" value="Transposase_TnpC_homeodom"/>
</dbReference>
<proteinExistence type="predicted"/>
<name>A0A545SKT9_9GAMM</name>
<feature type="domain" description="Transposase TnpC homeodomain" evidence="3">
    <location>
        <begin position="7"/>
        <end position="66"/>
    </location>
</feature>
<dbReference type="PANTHER" id="PTHR33678">
    <property type="entry name" value="BLL1576 PROTEIN"/>
    <property type="match status" value="1"/>
</dbReference>
<comment type="caution">
    <text evidence="5">The sequence shown here is derived from an EMBL/GenBank/DDBJ whole genome shotgun (WGS) entry which is preliminary data.</text>
</comment>
<feature type="region of interest" description="Disordered" evidence="1">
    <location>
        <begin position="21"/>
        <end position="43"/>
    </location>
</feature>
<protein>
    <submittedName>
        <fullName evidence="5">IS66 family transposase</fullName>
    </submittedName>
</protein>
<evidence type="ECO:0000313" key="5">
    <source>
        <dbReference type="EMBL" id="TQV65604.1"/>
    </source>
</evidence>
<dbReference type="OrthoDB" id="9800877at2"/>
<dbReference type="Pfam" id="PF03050">
    <property type="entry name" value="DDE_Tnp_IS66"/>
    <property type="match status" value="1"/>
</dbReference>
<evidence type="ECO:0000256" key="1">
    <source>
        <dbReference type="SAM" id="MobiDB-lite"/>
    </source>
</evidence>
<accession>A0A545SKT9</accession>
<dbReference type="InterPro" id="IPR039552">
    <property type="entry name" value="IS66_C"/>
</dbReference>
<organism evidence="5 6">
    <name type="scientific">Exilibacterium tricleocarpae</name>
    <dbReference type="NCBI Taxonomy" id="2591008"/>
    <lineage>
        <taxon>Bacteria</taxon>
        <taxon>Pseudomonadati</taxon>
        <taxon>Pseudomonadota</taxon>
        <taxon>Gammaproteobacteria</taxon>
        <taxon>Cellvibrionales</taxon>
        <taxon>Cellvibrionaceae</taxon>
        <taxon>Exilibacterium</taxon>
    </lineage>
</organism>
<reference evidence="5 6" key="1">
    <citation type="submission" date="2019-06" db="EMBL/GenBank/DDBJ databases">
        <title>Whole genome sequence for Cellvibrionaceae sp. R142.</title>
        <authorList>
            <person name="Wang G."/>
        </authorList>
    </citation>
    <scope>NUCLEOTIDE SEQUENCE [LARGE SCALE GENOMIC DNA]</scope>
    <source>
        <strain evidence="5 6">R142</strain>
    </source>
</reference>
<dbReference type="NCBIfam" id="NF033517">
    <property type="entry name" value="transpos_IS66"/>
    <property type="match status" value="1"/>
</dbReference>
<feature type="domain" description="Transposase IS66 central" evidence="2">
    <location>
        <begin position="157"/>
        <end position="439"/>
    </location>
</feature>
<dbReference type="InterPro" id="IPR004291">
    <property type="entry name" value="Transposase_IS66_central"/>
</dbReference>
<feature type="domain" description="Transposase IS66 C-terminal" evidence="4">
    <location>
        <begin position="446"/>
        <end position="482"/>
    </location>
</feature>
<dbReference type="Pfam" id="PF13007">
    <property type="entry name" value="LZ_Tnp_IS66"/>
    <property type="match status" value="1"/>
</dbReference>
<sequence>MREENGRLKQRVAWFERQVFGQKSEKRSVENPHQGSLLGSTVKTKPVAEDKVRVSYLRGKAKKRRPGDCATDAGLRFSEDVPVEIVKVTPPELSGDDADQYEVIDTKVSHKLAQRPASYVVLQYEIPVFKRKDALTTGGNSSALVTTAMPDQVFDGSIADVSVLVGLLVDKFCYHLPLHRQHQRMAQAGVTLARSTLTNWIRRSIELLRPVVEAQLQHVLHSKILAMDETPIKAGKKHKGKMQQAYFWPIYGDDHEVVFTFSNSRARKHIEQVIGKSFEGTLLTDGYAAYARYAQQSEGVTHAQCWVHTRRKLIEAEESDPEAVSEALEMIARLYQVEKHIRIQSLQSEDKRQCRLNSSKPVVDEFFAWCTAQCHRVELTPTHPLSKALRYALNREQALRVFLEDPDLPMDTNHLEREIRPVPLGRRNWLFCWTELGAEHVGIIQSLISTCKLQGVNPHAYLTDVLQRVAIHPSSRVTELTPRVWRERYAGNPMKSVLDRSTPLCQLDAPQRSHYAH</sequence>
<dbReference type="PANTHER" id="PTHR33678:SF1">
    <property type="entry name" value="BLL1576 PROTEIN"/>
    <property type="match status" value="1"/>
</dbReference>
<dbReference type="Pfam" id="PF13817">
    <property type="entry name" value="DDE_Tnp_IS66_C"/>
    <property type="match status" value="1"/>
</dbReference>
<dbReference type="Proteomes" id="UP000319732">
    <property type="component" value="Unassembled WGS sequence"/>
</dbReference>
<keyword evidence="6" id="KW-1185">Reference proteome</keyword>
<dbReference type="EMBL" id="VHSG01000066">
    <property type="protein sequence ID" value="TQV65604.1"/>
    <property type="molecule type" value="Genomic_DNA"/>
</dbReference>
<evidence type="ECO:0000259" key="4">
    <source>
        <dbReference type="Pfam" id="PF13817"/>
    </source>
</evidence>
<dbReference type="InterPro" id="IPR052344">
    <property type="entry name" value="Transposase-related"/>
</dbReference>
<evidence type="ECO:0000259" key="2">
    <source>
        <dbReference type="Pfam" id="PF03050"/>
    </source>
</evidence>
<evidence type="ECO:0000259" key="3">
    <source>
        <dbReference type="Pfam" id="PF13007"/>
    </source>
</evidence>
<gene>
    <name evidence="5" type="ORF">FKG94_28460</name>
</gene>